<protein>
    <submittedName>
        <fullName evidence="2">Uncharacterized protein</fullName>
    </submittedName>
</protein>
<dbReference type="KEGG" id="rga:RGR602_CH00990"/>
<gene>
    <name evidence="2" type="ORF">RGR602_CH00990</name>
</gene>
<proteinExistence type="predicted"/>
<keyword evidence="3" id="KW-1185">Reference proteome</keyword>
<evidence type="ECO:0000313" key="3">
    <source>
        <dbReference type="Proteomes" id="UP000031368"/>
    </source>
</evidence>
<dbReference type="EMBL" id="CP006877">
    <property type="protein sequence ID" value="AJD40350.1"/>
    <property type="molecule type" value="Genomic_DNA"/>
</dbReference>
<sequence length="57" mass="6010">MRRACPCPAPRSPMTTLRAPSGISDEPEHASTSRSCVRVTNQSLFFGEGNAAFAANG</sequence>
<name>A0A0B4X0R1_9HYPH</name>
<accession>A0A0B4X0R1</accession>
<dbReference type="Proteomes" id="UP000031368">
    <property type="component" value="Chromosome"/>
</dbReference>
<feature type="region of interest" description="Disordered" evidence="1">
    <location>
        <begin position="1"/>
        <end position="34"/>
    </location>
</feature>
<evidence type="ECO:0000256" key="1">
    <source>
        <dbReference type="SAM" id="MobiDB-lite"/>
    </source>
</evidence>
<organism evidence="2 3">
    <name type="scientific">Rhizobium gallicum bv. gallicum R602sp</name>
    <dbReference type="NCBI Taxonomy" id="1041138"/>
    <lineage>
        <taxon>Bacteria</taxon>
        <taxon>Pseudomonadati</taxon>
        <taxon>Pseudomonadota</taxon>
        <taxon>Alphaproteobacteria</taxon>
        <taxon>Hyphomicrobiales</taxon>
        <taxon>Rhizobiaceae</taxon>
        <taxon>Rhizobium/Agrobacterium group</taxon>
        <taxon>Rhizobium</taxon>
    </lineage>
</organism>
<dbReference type="AlphaFoldDB" id="A0A0B4X0R1"/>
<reference evidence="2 3" key="1">
    <citation type="submission" date="2013-11" db="EMBL/GenBank/DDBJ databases">
        <title>Complete genome sequence of Rhizobium gallicum bv. gallicum R602.</title>
        <authorList>
            <person name="Bustos P."/>
            <person name="Santamaria R.I."/>
            <person name="Lozano L."/>
            <person name="Acosta J.L."/>
            <person name="Ormeno-Orrillo E."/>
            <person name="Rogel M.A."/>
            <person name="Romero D."/>
            <person name="Cevallos M.A."/>
            <person name="Martinez-Romero E."/>
            <person name="Gonzalez V."/>
        </authorList>
    </citation>
    <scope>NUCLEOTIDE SEQUENCE [LARGE SCALE GENOMIC DNA]</scope>
    <source>
        <strain evidence="2 3">R602</strain>
    </source>
</reference>
<dbReference type="HOGENOM" id="CLU_2993562_0_0_5"/>
<evidence type="ECO:0000313" key="2">
    <source>
        <dbReference type="EMBL" id="AJD40350.1"/>
    </source>
</evidence>